<feature type="non-terminal residue" evidence="5">
    <location>
        <position position="1"/>
    </location>
</feature>
<dbReference type="GO" id="GO:0048812">
    <property type="term" value="P:neuron projection morphogenesis"/>
    <property type="evidence" value="ECO:0007669"/>
    <property type="project" value="TreeGrafter"/>
</dbReference>
<sequence length="292" mass="31992">WLSQSSENNGSAPAGPWPSTNQTDLCASSTLPESLPGFYCSKREAGTKPEERPHGSAVPQCPEATSHSLAQVYGSPQVRKLLLMDIPAGSVLVAETSFRGSLEEVGEQTGGSESKGGSPLSPAALQDSSIASTGTGRRPRTAFTTEQINQLEKAFKRNVYLGTHDKAELCKKLNLSDKQIRNWFQNRRMKLKRTYQDTLTHSGRAKLTPQLVHFPDLQPFRPSPYPTYYPVQKTQILYQPPSGLHYSTSPAVDAMSALPVDPLCHFGCIPNLAVTPGDAPLVSPYHPYYRCY</sequence>
<feature type="compositionally biased region" description="Polar residues" evidence="3">
    <location>
        <begin position="126"/>
        <end position="135"/>
    </location>
</feature>
<accession>A0A0P7UMT8</accession>
<name>A0A0P7UMT8_SCLFO</name>
<evidence type="ECO:0000256" key="3">
    <source>
        <dbReference type="SAM" id="MobiDB-lite"/>
    </source>
</evidence>
<protein>
    <submittedName>
        <fullName evidence="5">Homeobox protein vent1-like</fullName>
    </submittedName>
</protein>
<gene>
    <name evidence="5" type="ORF">Z043_121003</name>
</gene>
<feature type="region of interest" description="Disordered" evidence="3">
    <location>
        <begin position="103"/>
        <end position="142"/>
    </location>
</feature>
<dbReference type="PANTHER" id="PTHR24335">
    <property type="entry name" value="MOTOR NEURON AND PANCREAS HOMEOBOX PROTEIN"/>
    <property type="match status" value="1"/>
</dbReference>
<dbReference type="Gene3D" id="1.10.10.60">
    <property type="entry name" value="Homeodomain-like"/>
    <property type="match status" value="1"/>
</dbReference>
<dbReference type="PROSITE" id="PS50071">
    <property type="entry name" value="HOMEOBOX_2"/>
    <property type="match status" value="1"/>
</dbReference>
<dbReference type="SMART" id="SM00389">
    <property type="entry name" value="HOX"/>
    <property type="match status" value="1"/>
</dbReference>
<keyword evidence="1 2" id="KW-0371">Homeobox</keyword>
<feature type="compositionally biased region" description="Basic and acidic residues" evidence="3">
    <location>
        <begin position="41"/>
        <end position="54"/>
    </location>
</feature>
<dbReference type="CDD" id="cd00086">
    <property type="entry name" value="homeodomain"/>
    <property type="match status" value="1"/>
</dbReference>
<organism evidence="5 6">
    <name type="scientific">Scleropages formosus</name>
    <name type="common">Asian bonytongue</name>
    <name type="synonym">Osteoglossum formosum</name>
    <dbReference type="NCBI Taxonomy" id="113540"/>
    <lineage>
        <taxon>Eukaryota</taxon>
        <taxon>Metazoa</taxon>
        <taxon>Chordata</taxon>
        <taxon>Craniata</taxon>
        <taxon>Vertebrata</taxon>
        <taxon>Euteleostomi</taxon>
        <taxon>Actinopterygii</taxon>
        <taxon>Neopterygii</taxon>
        <taxon>Teleostei</taxon>
        <taxon>Osteoglossocephala</taxon>
        <taxon>Osteoglossomorpha</taxon>
        <taxon>Osteoglossiformes</taxon>
        <taxon>Osteoglossidae</taxon>
        <taxon>Scleropages</taxon>
    </lineage>
</organism>
<evidence type="ECO:0000256" key="2">
    <source>
        <dbReference type="RuleBase" id="RU000682"/>
    </source>
</evidence>
<dbReference type="PANTHER" id="PTHR24335:SF5">
    <property type="entry name" value="HOMEOBOX PROTEIN VED"/>
    <property type="match status" value="1"/>
</dbReference>
<comment type="caution">
    <text evidence="5">The sequence shown here is derived from an EMBL/GenBank/DDBJ whole genome shotgun (WGS) entry which is preliminary data.</text>
</comment>
<dbReference type="EMBL" id="JARO02010123">
    <property type="protein sequence ID" value="KPP60948.1"/>
    <property type="molecule type" value="Genomic_DNA"/>
</dbReference>
<dbReference type="InterPro" id="IPR009057">
    <property type="entry name" value="Homeodomain-like_sf"/>
</dbReference>
<evidence type="ECO:0000259" key="4">
    <source>
        <dbReference type="PROSITE" id="PS50071"/>
    </source>
</evidence>
<dbReference type="InterPro" id="IPR001356">
    <property type="entry name" value="HD"/>
</dbReference>
<dbReference type="InterPro" id="IPR042768">
    <property type="entry name" value="MNX1/Ceh-12"/>
</dbReference>
<reference evidence="5 6" key="1">
    <citation type="submission" date="2015-08" db="EMBL/GenBank/DDBJ databases">
        <title>The genome of the Asian arowana (Scleropages formosus).</title>
        <authorList>
            <person name="Tan M.H."/>
            <person name="Gan H.M."/>
            <person name="Croft L.J."/>
            <person name="Austin C.M."/>
        </authorList>
    </citation>
    <scope>NUCLEOTIDE SEQUENCE [LARGE SCALE GENOMIC DNA]</scope>
    <source>
        <strain evidence="5">Aro1</strain>
    </source>
</reference>
<dbReference type="SUPFAM" id="SSF46689">
    <property type="entry name" value="Homeodomain-like"/>
    <property type="match status" value="1"/>
</dbReference>
<dbReference type="Proteomes" id="UP000034805">
    <property type="component" value="Unassembled WGS sequence"/>
</dbReference>
<feature type="compositionally biased region" description="Polar residues" evidence="3">
    <location>
        <begin position="18"/>
        <end position="32"/>
    </location>
</feature>
<dbReference type="GO" id="GO:0021520">
    <property type="term" value="P:spinal cord motor neuron cell fate specification"/>
    <property type="evidence" value="ECO:0007669"/>
    <property type="project" value="InterPro"/>
</dbReference>
<feature type="DNA-binding region" description="Homeobox" evidence="1">
    <location>
        <begin position="136"/>
        <end position="195"/>
    </location>
</feature>
<dbReference type="Pfam" id="PF00046">
    <property type="entry name" value="Homeodomain"/>
    <property type="match status" value="1"/>
</dbReference>
<feature type="region of interest" description="Disordered" evidence="3">
    <location>
        <begin position="1"/>
        <end position="62"/>
    </location>
</feature>
<feature type="domain" description="Homeobox" evidence="4">
    <location>
        <begin position="134"/>
        <end position="194"/>
    </location>
</feature>
<dbReference type="GO" id="GO:1990837">
    <property type="term" value="F:sequence-specific double-stranded DNA binding"/>
    <property type="evidence" value="ECO:0007669"/>
    <property type="project" value="TreeGrafter"/>
</dbReference>
<feature type="compositionally biased region" description="Polar residues" evidence="3">
    <location>
        <begin position="1"/>
        <end position="11"/>
    </location>
</feature>
<comment type="subcellular location">
    <subcellularLocation>
        <location evidence="1 2">Nucleus</location>
    </subcellularLocation>
</comment>
<keyword evidence="1 2" id="KW-0238">DNA-binding</keyword>
<evidence type="ECO:0000256" key="1">
    <source>
        <dbReference type="PROSITE-ProRule" id="PRU00108"/>
    </source>
</evidence>
<evidence type="ECO:0000313" key="5">
    <source>
        <dbReference type="EMBL" id="KPP60948.1"/>
    </source>
</evidence>
<dbReference type="GO" id="GO:0005634">
    <property type="term" value="C:nucleus"/>
    <property type="evidence" value="ECO:0007669"/>
    <property type="project" value="UniProtKB-SubCell"/>
</dbReference>
<keyword evidence="1 2" id="KW-0539">Nucleus</keyword>
<evidence type="ECO:0000313" key="6">
    <source>
        <dbReference type="Proteomes" id="UP000034805"/>
    </source>
</evidence>
<proteinExistence type="predicted"/>
<dbReference type="AlphaFoldDB" id="A0A0P7UMT8"/>